<dbReference type="OrthoDB" id="10053660at2759"/>
<dbReference type="EMBL" id="CAJOAX010018494">
    <property type="protein sequence ID" value="CAF4181732.1"/>
    <property type="molecule type" value="Genomic_DNA"/>
</dbReference>
<dbReference type="Proteomes" id="UP000663823">
    <property type="component" value="Unassembled WGS sequence"/>
</dbReference>
<dbReference type="Gene3D" id="3.80.10.10">
    <property type="entry name" value="Ribonuclease Inhibitor"/>
    <property type="match status" value="1"/>
</dbReference>
<sequence>MLSEFNNNTNTEKQIDQLLEAYRSPFWIEEHQWFIGCLWTESNNDRLICLYSLPYSFEHVPRNVSQLSYRTKSTCPSQIKFSYDHIHGLLYDSSLFTNTEFSHVKFNHIEDLEIELPFDSKFFSIVLNLDYLLSLTLSHLDHYSFQLQSLFDKMSRLLSLKFRSWSTKEMPPFDIKCPSVRYLDLQGIDAMRQRHCFNIQQCEKLSKSPLGIQCQELRIEVTDISSIIVLVYMMKNLRTLYITYCNDSRSHQPDVVDLIRHYASPTTIVTRKYYGYITLRL</sequence>
<reference evidence="1" key="1">
    <citation type="submission" date="2021-02" db="EMBL/GenBank/DDBJ databases">
        <authorList>
            <person name="Nowell W R."/>
        </authorList>
    </citation>
    <scope>NUCLEOTIDE SEQUENCE</scope>
</reference>
<evidence type="ECO:0000313" key="3">
    <source>
        <dbReference type="Proteomes" id="UP000663882"/>
    </source>
</evidence>
<dbReference type="EMBL" id="CAJNOO010009145">
    <property type="protein sequence ID" value="CAF1489628.1"/>
    <property type="molecule type" value="Genomic_DNA"/>
</dbReference>
<comment type="caution">
    <text evidence="1">The sequence shown here is derived from an EMBL/GenBank/DDBJ whole genome shotgun (WGS) entry which is preliminary data.</text>
</comment>
<dbReference type="InterPro" id="IPR032675">
    <property type="entry name" value="LRR_dom_sf"/>
</dbReference>
<dbReference type="SUPFAM" id="SSF52047">
    <property type="entry name" value="RNI-like"/>
    <property type="match status" value="1"/>
</dbReference>
<gene>
    <name evidence="2" type="ORF">OTI717_LOCUS37716</name>
    <name evidence="1" type="ORF">RFH988_LOCUS38344</name>
</gene>
<evidence type="ECO:0000313" key="2">
    <source>
        <dbReference type="EMBL" id="CAF4181732.1"/>
    </source>
</evidence>
<evidence type="ECO:0000313" key="1">
    <source>
        <dbReference type="EMBL" id="CAF1489628.1"/>
    </source>
</evidence>
<name>A0A815SJB2_9BILA</name>
<accession>A0A815SJB2</accession>
<dbReference type="Proteomes" id="UP000663882">
    <property type="component" value="Unassembled WGS sequence"/>
</dbReference>
<organism evidence="1 3">
    <name type="scientific">Rotaria sordida</name>
    <dbReference type="NCBI Taxonomy" id="392033"/>
    <lineage>
        <taxon>Eukaryota</taxon>
        <taxon>Metazoa</taxon>
        <taxon>Spiralia</taxon>
        <taxon>Gnathifera</taxon>
        <taxon>Rotifera</taxon>
        <taxon>Eurotatoria</taxon>
        <taxon>Bdelloidea</taxon>
        <taxon>Philodinida</taxon>
        <taxon>Philodinidae</taxon>
        <taxon>Rotaria</taxon>
    </lineage>
</organism>
<proteinExistence type="predicted"/>
<dbReference type="AlphaFoldDB" id="A0A815SJB2"/>
<protein>
    <submittedName>
        <fullName evidence="1">Uncharacterized protein</fullName>
    </submittedName>
</protein>